<dbReference type="Pfam" id="PF04706">
    <property type="entry name" value="Dickkopf_N"/>
    <property type="match status" value="1"/>
</dbReference>
<protein>
    <recommendedName>
        <fullName evidence="1">Dickkopf N-terminal cysteine-rich domain-containing protein</fullName>
    </recommendedName>
</protein>
<name>A0ABX7P2V5_9BACT</name>
<gene>
    <name evidence="2" type="ORF">JY651_07635</name>
</gene>
<dbReference type="Proteomes" id="UP000662747">
    <property type="component" value="Chromosome"/>
</dbReference>
<evidence type="ECO:0000313" key="2">
    <source>
        <dbReference type="EMBL" id="QSQ24804.1"/>
    </source>
</evidence>
<dbReference type="PROSITE" id="PS51257">
    <property type="entry name" value="PROKAR_LIPOPROTEIN"/>
    <property type="match status" value="1"/>
</dbReference>
<feature type="domain" description="Dickkopf N-terminal cysteine-rich" evidence="1">
    <location>
        <begin position="66"/>
        <end position="115"/>
    </location>
</feature>
<proteinExistence type="predicted"/>
<reference evidence="2 3" key="1">
    <citation type="submission" date="2021-02" db="EMBL/GenBank/DDBJ databases">
        <title>De Novo genome assembly of isolated myxobacteria.</title>
        <authorList>
            <person name="Stevens D.C."/>
        </authorList>
    </citation>
    <scope>NUCLEOTIDE SEQUENCE [LARGE SCALE GENOMIC DNA]</scope>
    <source>
        <strain evidence="3">SCPEA02</strain>
    </source>
</reference>
<organism evidence="2 3">
    <name type="scientific">Pyxidicoccus parkwayensis</name>
    <dbReference type="NCBI Taxonomy" id="2813578"/>
    <lineage>
        <taxon>Bacteria</taxon>
        <taxon>Pseudomonadati</taxon>
        <taxon>Myxococcota</taxon>
        <taxon>Myxococcia</taxon>
        <taxon>Myxococcales</taxon>
        <taxon>Cystobacterineae</taxon>
        <taxon>Myxococcaceae</taxon>
        <taxon>Pyxidicoccus</taxon>
    </lineage>
</organism>
<sequence length="250" mass="25517">MKHVVMSLFLALAVVGCGNSNEGGGDDGGKDAGPTDPHSQGGGLCSASNACPSGQFCFNGLCAIGCQSDSNCAADQYCDLEDMGTPVAFCKKKSVSTCSSDSQCASNQRCVEGLCSLRPPANPPSCNANTSDFNDGCDKYALCLDPDDSGAQQPYCASFPSCPQNGVCPTGQGGAVCNDGYIPNKGRFCMQGACKDNSNCPSQWSCVKPFTNAVLGFCSPGAMGFPCTENAQCASGQCMASAPGMMGMCM</sequence>
<evidence type="ECO:0000313" key="3">
    <source>
        <dbReference type="Proteomes" id="UP000662747"/>
    </source>
</evidence>
<dbReference type="EMBL" id="CP071090">
    <property type="protein sequence ID" value="QSQ24804.1"/>
    <property type="molecule type" value="Genomic_DNA"/>
</dbReference>
<evidence type="ECO:0000259" key="1">
    <source>
        <dbReference type="Pfam" id="PF04706"/>
    </source>
</evidence>
<accession>A0ABX7P2V5</accession>
<keyword evidence="3" id="KW-1185">Reference proteome</keyword>
<dbReference type="InterPro" id="IPR006796">
    <property type="entry name" value="Dickkopf_N"/>
</dbReference>
<dbReference type="RefSeq" id="WP_206726365.1">
    <property type="nucleotide sequence ID" value="NZ_CP071090.1"/>
</dbReference>